<feature type="domain" description="Glycosyl transferase family 1" evidence="3">
    <location>
        <begin position="2"/>
        <end position="49"/>
    </location>
</feature>
<keyword evidence="2" id="KW-0808">Transferase</keyword>
<comment type="caution">
    <text evidence="4">The sequence shown here is derived from an EMBL/GenBank/DDBJ whole genome shotgun (WGS) entry which is preliminary data.</text>
</comment>
<evidence type="ECO:0000256" key="1">
    <source>
        <dbReference type="ARBA" id="ARBA00022676"/>
    </source>
</evidence>
<name>A0ABQ3FEL9_9GAMM</name>
<dbReference type="PANTHER" id="PTHR12526:SF510">
    <property type="entry name" value="D-INOSITOL 3-PHOSPHATE GLYCOSYLTRANSFERASE"/>
    <property type="match status" value="1"/>
</dbReference>
<evidence type="ECO:0000259" key="3">
    <source>
        <dbReference type="Pfam" id="PF00534"/>
    </source>
</evidence>
<dbReference type="EMBL" id="BMZM01000001">
    <property type="protein sequence ID" value="GHC20674.1"/>
    <property type="molecule type" value="Genomic_DNA"/>
</dbReference>
<protein>
    <recommendedName>
        <fullName evidence="3">Glycosyl transferase family 1 domain-containing protein</fullName>
    </recommendedName>
</protein>
<organism evidence="4 5">
    <name type="scientific">Kushneria pakistanensis</name>
    <dbReference type="NCBI Taxonomy" id="1508770"/>
    <lineage>
        <taxon>Bacteria</taxon>
        <taxon>Pseudomonadati</taxon>
        <taxon>Pseudomonadota</taxon>
        <taxon>Gammaproteobacteria</taxon>
        <taxon>Oceanospirillales</taxon>
        <taxon>Halomonadaceae</taxon>
        <taxon>Kushneria</taxon>
    </lineage>
</organism>
<proteinExistence type="predicted"/>
<dbReference type="PANTHER" id="PTHR12526">
    <property type="entry name" value="GLYCOSYLTRANSFERASE"/>
    <property type="match status" value="1"/>
</dbReference>
<dbReference type="InterPro" id="IPR001296">
    <property type="entry name" value="Glyco_trans_1"/>
</dbReference>
<gene>
    <name evidence="4" type="ORF">GCM10010082_10760</name>
</gene>
<evidence type="ECO:0000313" key="4">
    <source>
        <dbReference type="EMBL" id="GHC20674.1"/>
    </source>
</evidence>
<evidence type="ECO:0000256" key="2">
    <source>
        <dbReference type="ARBA" id="ARBA00022679"/>
    </source>
</evidence>
<keyword evidence="1" id="KW-0328">Glycosyltransferase</keyword>
<reference evidence="5" key="1">
    <citation type="journal article" date="2019" name="Int. J. Syst. Evol. Microbiol.">
        <title>The Global Catalogue of Microorganisms (GCM) 10K type strain sequencing project: providing services to taxonomists for standard genome sequencing and annotation.</title>
        <authorList>
            <consortium name="The Broad Institute Genomics Platform"/>
            <consortium name="The Broad Institute Genome Sequencing Center for Infectious Disease"/>
            <person name="Wu L."/>
            <person name="Ma J."/>
        </authorList>
    </citation>
    <scope>NUCLEOTIDE SEQUENCE [LARGE SCALE GENOMIC DNA]</scope>
    <source>
        <strain evidence="5">KCTC 42082</strain>
    </source>
</reference>
<dbReference type="Gene3D" id="3.40.50.2000">
    <property type="entry name" value="Glycogen Phosphorylase B"/>
    <property type="match status" value="1"/>
</dbReference>
<dbReference type="Pfam" id="PF00534">
    <property type="entry name" value="Glycos_transf_1"/>
    <property type="match status" value="1"/>
</dbReference>
<evidence type="ECO:0000313" key="5">
    <source>
        <dbReference type="Proteomes" id="UP000604243"/>
    </source>
</evidence>
<keyword evidence="5" id="KW-1185">Reference proteome</keyword>
<sequence length="151" mass="16727">MDIALCPSIRESFGMASLEASAAGCPVIGSRVDGLPETIREGISGITLPYEHDPRRYYGSNIMTQLPELVYDPDTDQLRAPAVIDPQRLADTIGMLATDQQRLDNMRQHAIVHANRFNDLQQYGDQLLGQVRQIMAMHEGQTHHDSAPLTS</sequence>
<dbReference type="SUPFAM" id="SSF53756">
    <property type="entry name" value="UDP-Glycosyltransferase/glycogen phosphorylase"/>
    <property type="match status" value="1"/>
</dbReference>
<dbReference type="Proteomes" id="UP000604243">
    <property type="component" value="Unassembled WGS sequence"/>
</dbReference>
<accession>A0ABQ3FEL9</accession>